<comment type="subcellular location">
    <subcellularLocation>
        <location evidence="1">Plastid</location>
    </subcellularLocation>
</comment>
<organism evidence="6 7">
    <name type="scientific">Tetraparma gracilis</name>
    <dbReference type="NCBI Taxonomy" id="2962635"/>
    <lineage>
        <taxon>Eukaryota</taxon>
        <taxon>Sar</taxon>
        <taxon>Stramenopiles</taxon>
        <taxon>Ochrophyta</taxon>
        <taxon>Bolidophyceae</taxon>
        <taxon>Parmales</taxon>
        <taxon>Triparmaceae</taxon>
        <taxon>Tetraparma</taxon>
    </lineage>
</organism>
<sequence length="295" mass="31028">MVLIWSALCLLLAAHCATAFLPPPPPPPSFLLRSEASTPSDCEPASPSLASPSPASPSPASPSPASLKLSILSLCATCDRGFGASPADRSKIEALLEELSPLSPTEEPTQGIAEEDERPAPLRGCWRLVYTSASDVSTLGANPLVSVGGIYQDARQLPVITNVIDVQPRALQSLPPGPVASALASSLRLNVSTRARPRGGARAGLTFEAVAAEPRTLFGKPAPDWLPSPPRIKFPEVSMDLQRKIFGVAEGDDPRDSDKNPAFFDVMFLDTDFLAIKQGKGGGIFAAVKVDELAE</sequence>
<feature type="signal peptide" evidence="4">
    <location>
        <begin position="1"/>
        <end position="19"/>
    </location>
</feature>
<dbReference type="Proteomes" id="UP001165060">
    <property type="component" value="Unassembled WGS sequence"/>
</dbReference>
<dbReference type="Pfam" id="PF04755">
    <property type="entry name" value="PAP_fibrillin"/>
    <property type="match status" value="1"/>
</dbReference>
<dbReference type="InterPro" id="IPR006843">
    <property type="entry name" value="PAP/fibrillin_dom"/>
</dbReference>
<dbReference type="EMBL" id="BRYB01006505">
    <property type="protein sequence ID" value="GMI50469.1"/>
    <property type="molecule type" value="Genomic_DNA"/>
</dbReference>
<evidence type="ECO:0000313" key="7">
    <source>
        <dbReference type="Proteomes" id="UP001165060"/>
    </source>
</evidence>
<comment type="caution">
    <text evidence="6">The sequence shown here is derived from an EMBL/GenBank/DDBJ whole genome shotgun (WGS) entry which is preliminary data.</text>
</comment>
<keyword evidence="2" id="KW-0934">Plastid</keyword>
<name>A0ABQ6NA18_9STRA</name>
<accession>A0ABQ6NA18</accession>
<proteinExistence type="predicted"/>
<gene>
    <name evidence="6" type="ORF">TeGR_g1370</name>
</gene>
<evidence type="ECO:0000256" key="2">
    <source>
        <dbReference type="ARBA" id="ARBA00022640"/>
    </source>
</evidence>
<feature type="compositionally biased region" description="Low complexity" evidence="3">
    <location>
        <begin position="44"/>
        <end position="53"/>
    </location>
</feature>
<evidence type="ECO:0000256" key="3">
    <source>
        <dbReference type="SAM" id="MobiDB-lite"/>
    </source>
</evidence>
<evidence type="ECO:0000256" key="4">
    <source>
        <dbReference type="SAM" id="SignalP"/>
    </source>
</evidence>
<evidence type="ECO:0000313" key="6">
    <source>
        <dbReference type="EMBL" id="GMI50469.1"/>
    </source>
</evidence>
<protein>
    <recommendedName>
        <fullName evidence="5">Plastid lipid-associated protein/fibrillin conserved domain-containing protein</fullName>
    </recommendedName>
</protein>
<reference evidence="6 7" key="1">
    <citation type="journal article" date="2023" name="Commun. Biol.">
        <title>Genome analysis of Parmales, the sister group of diatoms, reveals the evolutionary specialization of diatoms from phago-mixotrophs to photoautotrophs.</title>
        <authorList>
            <person name="Ban H."/>
            <person name="Sato S."/>
            <person name="Yoshikawa S."/>
            <person name="Yamada K."/>
            <person name="Nakamura Y."/>
            <person name="Ichinomiya M."/>
            <person name="Sato N."/>
            <person name="Blanc-Mathieu R."/>
            <person name="Endo H."/>
            <person name="Kuwata A."/>
            <person name="Ogata H."/>
        </authorList>
    </citation>
    <scope>NUCLEOTIDE SEQUENCE [LARGE SCALE GENOMIC DNA]</scope>
</reference>
<feature type="region of interest" description="Disordered" evidence="3">
    <location>
        <begin position="30"/>
        <end position="62"/>
    </location>
</feature>
<evidence type="ECO:0000256" key="1">
    <source>
        <dbReference type="ARBA" id="ARBA00004474"/>
    </source>
</evidence>
<feature type="chain" id="PRO_5046109368" description="Plastid lipid-associated protein/fibrillin conserved domain-containing protein" evidence="4">
    <location>
        <begin position="20"/>
        <end position="295"/>
    </location>
</feature>
<dbReference type="PANTHER" id="PTHR31906">
    <property type="entry name" value="PLASTID-LIPID-ASSOCIATED PROTEIN 4, CHLOROPLASTIC-RELATED"/>
    <property type="match status" value="1"/>
</dbReference>
<keyword evidence="4" id="KW-0732">Signal</keyword>
<feature type="domain" description="Plastid lipid-associated protein/fibrillin conserved" evidence="5">
    <location>
        <begin position="66"/>
        <end position="285"/>
    </location>
</feature>
<evidence type="ECO:0000259" key="5">
    <source>
        <dbReference type="Pfam" id="PF04755"/>
    </source>
</evidence>
<keyword evidence="7" id="KW-1185">Reference proteome</keyword>
<dbReference type="InterPro" id="IPR039633">
    <property type="entry name" value="PAP"/>
</dbReference>